<evidence type="ECO:0000313" key="1">
    <source>
        <dbReference type="EMBL" id="SOY30039.1"/>
    </source>
</evidence>
<dbReference type="OrthoDB" id="1779343at2"/>
<organism evidence="1 2">
    <name type="scientific">Acetatifactor muris</name>
    <dbReference type="NCBI Taxonomy" id="879566"/>
    <lineage>
        <taxon>Bacteria</taxon>
        <taxon>Bacillati</taxon>
        <taxon>Bacillota</taxon>
        <taxon>Clostridia</taxon>
        <taxon>Lachnospirales</taxon>
        <taxon>Lachnospiraceae</taxon>
        <taxon>Acetatifactor</taxon>
    </lineage>
</organism>
<dbReference type="InterPro" id="IPR010022">
    <property type="entry name" value="XkdX"/>
</dbReference>
<gene>
    <name evidence="1" type="ORF">AMURIS_02762</name>
</gene>
<dbReference type="EMBL" id="OFSM01000013">
    <property type="protein sequence ID" value="SOY30039.1"/>
    <property type="molecule type" value="Genomic_DNA"/>
</dbReference>
<proteinExistence type="predicted"/>
<evidence type="ECO:0008006" key="3">
    <source>
        <dbReference type="Google" id="ProtNLM"/>
    </source>
</evidence>
<name>A0A2K4ZHT1_9FIRM</name>
<protein>
    <recommendedName>
        <fullName evidence="3">XkdX family protein</fullName>
    </recommendedName>
</protein>
<keyword evidence="2" id="KW-1185">Reference proteome</keyword>
<dbReference type="Proteomes" id="UP000236311">
    <property type="component" value="Unassembled WGS sequence"/>
</dbReference>
<evidence type="ECO:0000313" key="2">
    <source>
        <dbReference type="Proteomes" id="UP000236311"/>
    </source>
</evidence>
<dbReference type="RefSeq" id="WP_103240105.1">
    <property type="nucleotide sequence ID" value="NZ_JANJZD010000012.1"/>
</dbReference>
<accession>A0A2K4ZHT1</accession>
<dbReference type="NCBIfam" id="TIGR01669">
    <property type="entry name" value="phage_XkdX"/>
    <property type="match status" value="1"/>
</dbReference>
<dbReference type="AlphaFoldDB" id="A0A2K4ZHT1"/>
<reference evidence="1 2" key="1">
    <citation type="submission" date="2018-01" db="EMBL/GenBank/DDBJ databases">
        <authorList>
            <person name="Gaut B.S."/>
            <person name="Morton B.R."/>
            <person name="Clegg M.T."/>
            <person name="Duvall M.R."/>
        </authorList>
    </citation>
    <scope>NUCLEOTIDE SEQUENCE [LARGE SCALE GENOMIC DNA]</scope>
    <source>
        <strain evidence="1">GP69</strain>
    </source>
</reference>
<dbReference type="Pfam" id="PF09693">
    <property type="entry name" value="Phage_XkdX"/>
    <property type="match status" value="1"/>
</dbReference>
<sequence length="47" mass="5276">MASILVNSLKRLYAAGRVTREQIGERVEKGTITEADYQEITGEEYGE</sequence>